<dbReference type="Proteomes" id="UP000070572">
    <property type="component" value="Unassembled WGS sequence"/>
</dbReference>
<dbReference type="EMBL" id="LSDN01000013">
    <property type="protein sequence ID" value="KXB81162.1"/>
    <property type="molecule type" value="Genomic_DNA"/>
</dbReference>
<accession>A0AB34X0G3</accession>
<proteinExistence type="predicted"/>
<evidence type="ECO:0000313" key="2">
    <source>
        <dbReference type="Proteomes" id="UP000070572"/>
    </source>
</evidence>
<dbReference type="RefSeq" id="WP_060920356.1">
    <property type="nucleotide sequence ID" value="NZ_CAUPGC010000012.1"/>
</dbReference>
<organism evidence="1 2">
    <name type="scientific">Varibaculum cambriense</name>
    <dbReference type="NCBI Taxonomy" id="184870"/>
    <lineage>
        <taxon>Bacteria</taxon>
        <taxon>Bacillati</taxon>
        <taxon>Actinomycetota</taxon>
        <taxon>Actinomycetes</taxon>
        <taxon>Actinomycetales</taxon>
        <taxon>Actinomycetaceae</taxon>
        <taxon>Varibaculum</taxon>
    </lineage>
</organism>
<comment type="caution">
    <text evidence="1">The sequence shown here is derived from an EMBL/GenBank/DDBJ whole genome shotgun (WGS) entry which is preliminary data.</text>
</comment>
<gene>
    <name evidence="1" type="ORF">HMPREF1862_00887</name>
</gene>
<protein>
    <submittedName>
        <fullName evidence="1">Uncharacterized protein</fullName>
    </submittedName>
</protein>
<sequence>MEDRREVMSDGSVYVEPTPEEEKDMEDIAVRWKELAPDFAKDVDAIRMEVHGEPTTVLEALLGYCYWHNVEVPQEIRDRCQHYIDLEILEI</sequence>
<reference evidence="1 2" key="1">
    <citation type="submission" date="2016-01" db="EMBL/GenBank/DDBJ databases">
        <authorList>
            <person name="Mitreva M."/>
            <person name="Pepin K.H."/>
            <person name="Mihindukulasuriya K.A."/>
            <person name="Fulton R."/>
            <person name="Fronick C."/>
            <person name="O'Laughlin M."/>
            <person name="Miner T."/>
            <person name="Herter B."/>
            <person name="Rosa B.A."/>
            <person name="Cordes M."/>
            <person name="Tomlinson C."/>
            <person name="Wollam A."/>
            <person name="Palsikar V.B."/>
            <person name="Mardis E.R."/>
            <person name="Wilson R.K."/>
        </authorList>
    </citation>
    <scope>NUCLEOTIDE SEQUENCE [LARGE SCALE GENOMIC DNA]</scope>
    <source>
        <strain evidence="1 2">DNF00696</strain>
    </source>
</reference>
<dbReference type="AlphaFoldDB" id="A0AB34X0G3"/>
<evidence type="ECO:0000313" key="1">
    <source>
        <dbReference type="EMBL" id="KXB81162.1"/>
    </source>
</evidence>
<name>A0AB34X0G3_9ACTO</name>